<dbReference type="PROSITE" id="PS00523">
    <property type="entry name" value="SULFATASE_1"/>
    <property type="match status" value="1"/>
</dbReference>
<accession>A0A1B7XMQ3</accession>
<dbReference type="GO" id="GO:0004065">
    <property type="term" value="F:arylsulfatase activity"/>
    <property type="evidence" value="ECO:0007669"/>
    <property type="project" value="TreeGrafter"/>
</dbReference>
<dbReference type="EMBL" id="JXMS01000002">
    <property type="protein sequence ID" value="OBQ56793.1"/>
    <property type="molecule type" value="Genomic_DNA"/>
</dbReference>
<proteinExistence type="inferred from homology"/>
<gene>
    <name evidence="4" type="ORF">SP90_01580</name>
</gene>
<dbReference type="PANTHER" id="PTHR46615">
    <property type="entry name" value="ARYLSULFATASE K"/>
    <property type="match status" value="1"/>
</dbReference>
<evidence type="ECO:0000256" key="2">
    <source>
        <dbReference type="ARBA" id="ARBA00022801"/>
    </source>
</evidence>
<evidence type="ECO:0000259" key="3">
    <source>
        <dbReference type="Pfam" id="PF00884"/>
    </source>
</evidence>
<dbReference type="Gene3D" id="3.40.720.10">
    <property type="entry name" value="Alkaline Phosphatase, subunit A"/>
    <property type="match status" value="1"/>
</dbReference>
<sequence length="511" mass="58257">MSKKHNILLIQVDQMTAKVLPAYGHQVVKTPNLDKLASEGVVFENSYCNFPLCAPSRMSMLTGRYANTVGVWDNATEAPAETPTLMHYLRGMGYSTTLCGKMHFVGPDQLHGYEERVTTDIYPSNFSWAPNWEKGLGDRPTGINLSAVVNSGQCKRSLQIDYDDEVEYFGVRKIFDLARYEERPFFLTVSFTQPHSPFICRPEHWDLYDSDEIDMPRVPAMKEEDMDPMSKWIYYAHAGDLDQPTDDQIRNSRHAYYGMVSALDEKVGNLVAALKDCDLYEDTVIIFTSDHGDMLGERGQWYKQLFYEYSATVPLIISCPSLFSPKRIEKCVSLVDLTPTVLDIVTNGENYEVIDEFEGTSLVPLLKDGKDDDRLDQIIVEYTGEGALAPCRMVRRGSVKYIYTHGHDDIMYDLANDPLELTNIADLPEYADLRKELNAVALDGWNPTKIREQILASQKRRLFIAKQTDNDPVWAYKVFENDDQRYVRKAGAVQTKAFARIPRIENESAFK</sequence>
<reference evidence="4 5" key="1">
    <citation type="submission" date="2015-01" db="EMBL/GenBank/DDBJ databases">
        <title>Desulfovibrio sp. JC271 draft genome sequence.</title>
        <authorList>
            <person name="Shivani Y."/>
            <person name="Subhash Y."/>
            <person name="Sasikala C."/>
            <person name="Ramana C.V."/>
        </authorList>
    </citation>
    <scope>NUCLEOTIDE SEQUENCE [LARGE SCALE GENOMIC DNA]</scope>
    <source>
        <strain evidence="4 5">JC271</strain>
    </source>
</reference>
<dbReference type="InterPro" id="IPR017785">
    <property type="entry name" value="Choline-sulfatase"/>
</dbReference>
<dbReference type="InterPro" id="IPR051849">
    <property type="entry name" value="GAG-degrading_sulfatase"/>
</dbReference>
<dbReference type="PANTHER" id="PTHR46615:SF1">
    <property type="entry name" value="ARYLSULFATASE K"/>
    <property type="match status" value="1"/>
</dbReference>
<dbReference type="NCBIfam" id="TIGR03417">
    <property type="entry name" value="chol_sulfatase"/>
    <property type="match status" value="1"/>
</dbReference>
<comment type="similarity">
    <text evidence="1">Belongs to the sulfatase family.</text>
</comment>
<dbReference type="RefSeq" id="WP_066851864.1">
    <property type="nucleotide sequence ID" value="NZ_JXMS01000002.1"/>
</dbReference>
<protein>
    <recommendedName>
        <fullName evidence="3">Sulfatase N-terminal domain-containing protein</fullName>
    </recommendedName>
</protein>
<dbReference type="SUPFAM" id="SSF53649">
    <property type="entry name" value="Alkaline phosphatase-like"/>
    <property type="match status" value="1"/>
</dbReference>
<evidence type="ECO:0000313" key="5">
    <source>
        <dbReference type="Proteomes" id="UP000091979"/>
    </source>
</evidence>
<name>A0A1B7XMQ3_9BACT</name>
<dbReference type="Pfam" id="PF00884">
    <property type="entry name" value="Sulfatase"/>
    <property type="match status" value="1"/>
</dbReference>
<dbReference type="InterPro" id="IPR000917">
    <property type="entry name" value="Sulfatase_N"/>
</dbReference>
<dbReference type="AlphaFoldDB" id="A0A1B7XMQ3"/>
<evidence type="ECO:0000256" key="1">
    <source>
        <dbReference type="ARBA" id="ARBA00008779"/>
    </source>
</evidence>
<feature type="domain" description="Sulfatase N-terminal" evidence="3">
    <location>
        <begin position="6"/>
        <end position="344"/>
    </location>
</feature>
<organism evidence="4 5">
    <name type="scientific">Halodesulfovibrio spirochaetisodalis</name>
    <dbReference type="NCBI Taxonomy" id="1560234"/>
    <lineage>
        <taxon>Bacteria</taxon>
        <taxon>Pseudomonadati</taxon>
        <taxon>Thermodesulfobacteriota</taxon>
        <taxon>Desulfovibrionia</taxon>
        <taxon>Desulfovibrionales</taxon>
        <taxon>Desulfovibrionaceae</taxon>
        <taxon>Halodesulfovibrio</taxon>
    </lineage>
</organism>
<dbReference type="CDD" id="cd16032">
    <property type="entry name" value="choline-sulfatase"/>
    <property type="match status" value="1"/>
</dbReference>
<dbReference type="PATRIC" id="fig|1560234.3.peg.1189"/>
<keyword evidence="2" id="KW-0378">Hydrolase</keyword>
<dbReference type="STRING" id="1560234.SP90_01580"/>
<keyword evidence="5" id="KW-1185">Reference proteome</keyword>
<dbReference type="OrthoDB" id="5500422at2"/>
<dbReference type="InterPro" id="IPR024607">
    <property type="entry name" value="Sulfatase_CS"/>
</dbReference>
<dbReference type="InterPro" id="IPR017850">
    <property type="entry name" value="Alkaline_phosphatase_core_sf"/>
</dbReference>
<dbReference type="Proteomes" id="UP000091979">
    <property type="component" value="Unassembled WGS sequence"/>
</dbReference>
<dbReference type="GO" id="GO:0015024">
    <property type="term" value="F:glucuronate-2-sulfatase activity"/>
    <property type="evidence" value="ECO:0007669"/>
    <property type="project" value="TreeGrafter"/>
</dbReference>
<evidence type="ECO:0000313" key="4">
    <source>
        <dbReference type="EMBL" id="OBQ56793.1"/>
    </source>
</evidence>
<comment type="caution">
    <text evidence="4">The sequence shown here is derived from an EMBL/GenBank/DDBJ whole genome shotgun (WGS) entry which is preliminary data.</text>
</comment>